<dbReference type="OrthoDB" id="514320at2"/>
<dbReference type="Proteomes" id="UP000244754">
    <property type="component" value="Chromosome"/>
</dbReference>
<proteinExistence type="predicted"/>
<keyword evidence="3" id="KW-1185">Reference proteome</keyword>
<evidence type="ECO:0000313" key="2">
    <source>
        <dbReference type="EMBL" id="AWB84558.1"/>
    </source>
</evidence>
<feature type="region of interest" description="Disordered" evidence="1">
    <location>
        <begin position="1"/>
        <end position="30"/>
    </location>
</feature>
<dbReference type="RefSeq" id="WP_108404567.1">
    <property type="nucleotide sequence ID" value="NZ_CP026948.1"/>
</dbReference>
<reference evidence="3" key="1">
    <citation type="submission" date="2018-01" db="EMBL/GenBank/DDBJ databases">
        <authorList>
            <person name="Li J."/>
        </authorList>
    </citation>
    <scope>NUCLEOTIDE SEQUENCE [LARGE SCALE GENOMIC DNA]</scope>
    <source>
        <strain evidence="3">2184</strain>
    </source>
</reference>
<gene>
    <name evidence="2" type="ORF">C3E79_08725</name>
</gene>
<feature type="compositionally biased region" description="Basic and acidic residues" evidence="1">
    <location>
        <begin position="1"/>
        <end position="12"/>
    </location>
</feature>
<evidence type="ECO:0000313" key="3">
    <source>
        <dbReference type="Proteomes" id="UP000244754"/>
    </source>
</evidence>
<protein>
    <submittedName>
        <fullName evidence="2">Uncharacterized protein</fullName>
    </submittedName>
</protein>
<dbReference type="Pfam" id="PF08310">
    <property type="entry name" value="LGFP"/>
    <property type="match status" value="1"/>
</dbReference>
<sequence length="87" mass="9617">MRVEGERQKYCRQDAGFSVPTTKGSGPTPDGIGRYNVFEGGMIYWTPQTGAHPVSGTFLLQYPERGFEKGLLGYPVGDPVAQDSFWQ</sequence>
<evidence type="ECO:0000256" key="1">
    <source>
        <dbReference type="SAM" id="MobiDB-lite"/>
    </source>
</evidence>
<name>A0A2S0WFK9_9CORY</name>
<dbReference type="EMBL" id="CP026948">
    <property type="protein sequence ID" value="AWB84558.1"/>
    <property type="molecule type" value="Genomic_DNA"/>
</dbReference>
<accession>A0A2S0WFK9</accession>
<organism evidence="2 3">
    <name type="scientific">Corynebacterium liangguodongii</name>
    <dbReference type="NCBI Taxonomy" id="2079535"/>
    <lineage>
        <taxon>Bacteria</taxon>
        <taxon>Bacillati</taxon>
        <taxon>Actinomycetota</taxon>
        <taxon>Actinomycetes</taxon>
        <taxon>Mycobacteriales</taxon>
        <taxon>Corynebacteriaceae</taxon>
        <taxon>Corynebacterium</taxon>
    </lineage>
</organism>
<dbReference type="KEGG" id="clia:C3E79_08725"/>
<dbReference type="AlphaFoldDB" id="A0A2S0WFK9"/>
<dbReference type="InterPro" id="IPR013207">
    <property type="entry name" value="LGFP"/>
</dbReference>